<proteinExistence type="predicted"/>
<protein>
    <submittedName>
        <fullName evidence="2">Quinone binding protein</fullName>
    </submittedName>
</protein>
<dbReference type="Gene3D" id="3.10.180.10">
    <property type="entry name" value="2,3-Dihydroxybiphenyl 1,2-Dioxygenase, domain 1"/>
    <property type="match status" value="1"/>
</dbReference>
<name>A0A0G0H3F5_9BACT</name>
<evidence type="ECO:0000313" key="3">
    <source>
        <dbReference type="Proteomes" id="UP000034471"/>
    </source>
</evidence>
<reference evidence="2 3" key="1">
    <citation type="journal article" date="2015" name="Nature">
        <title>rRNA introns, odd ribosomes, and small enigmatic genomes across a large radiation of phyla.</title>
        <authorList>
            <person name="Brown C.T."/>
            <person name="Hug L.A."/>
            <person name="Thomas B.C."/>
            <person name="Sharon I."/>
            <person name="Castelle C.J."/>
            <person name="Singh A."/>
            <person name="Wilkins M.J."/>
            <person name="Williams K.H."/>
            <person name="Banfield J.F."/>
        </authorList>
    </citation>
    <scope>NUCLEOTIDE SEQUENCE [LARGE SCALE GENOMIC DNA]</scope>
</reference>
<evidence type="ECO:0000313" key="2">
    <source>
        <dbReference type="EMBL" id="KKQ36677.1"/>
    </source>
</evidence>
<dbReference type="Pfam" id="PF00903">
    <property type="entry name" value="Glyoxalase"/>
    <property type="match status" value="1"/>
</dbReference>
<organism evidence="2 3">
    <name type="scientific">Candidatus Roizmanbacteria bacterium GW2011_GWA2_37_7</name>
    <dbReference type="NCBI Taxonomy" id="1618481"/>
    <lineage>
        <taxon>Bacteria</taxon>
        <taxon>Candidatus Roizmaniibacteriota</taxon>
    </lineage>
</organism>
<dbReference type="PROSITE" id="PS51819">
    <property type="entry name" value="VOC"/>
    <property type="match status" value="1"/>
</dbReference>
<dbReference type="STRING" id="1618481.US54_C0059G0008"/>
<dbReference type="InterPro" id="IPR029068">
    <property type="entry name" value="Glyas_Bleomycin-R_OHBP_Dase"/>
</dbReference>
<dbReference type="SUPFAM" id="SSF54593">
    <property type="entry name" value="Glyoxalase/Bleomycin resistance protein/Dihydroxybiphenyl dioxygenase"/>
    <property type="match status" value="1"/>
</dbReference>
<dbReference type="PANTHER" id="PTHR36503">
    <property type="entry name" value="BLR2520 PROTEIN"/>
    <property type="match status" value="1"/>
</dbReference>
<accession>A0A0G0H3F5</accession>
<evidence type="ECO:0000259" key="1">
    <source>
        <dbReference type="PROSITE" id="PS51819"/>
    </source>
</evidence>
<dbReference type="InterPro" id="IPR004360">
    <property type="entry name" value="Glyas_Fos-R_dOase_dom"/>
</dbReference>
<gene>
    <name evidence="2" type="ORF">US54_C0059G0008</name>
</gene>
<feature type="domain" description="VOC" evidence="1">
    <location>
        <begin position="2"/>
        <end position="125"/>
    </location>
</feature>
<dbReference type="PATRIC" id="fig|1618481.3.peg.922"/>
<dbReference type="InterPro" id="IPR037523">
    <property type="entry name" value="VOC_core"/>
</dbReference>
<dbReference type="PANTHER" id="PTHR36503:SF3">
    <property type="entry name" value="BLR0126 PROTEIN"/>
    <property type="match status" value="1"/>
</dbReference>
<dbReference type="Proteomes" id="UP000034471">
    <property type="component" value="Unassembled WGS sequence"/>
</dbReference>
<sequence length="129" mass="14327">MKLNAVGVASSDLTKTISFYILLGFKFSEVSDDGKHIETTITSSSARLMIDSKDIVKDIIGEDPKPGNHSMFAIEYETANEVDTVVQKLKDAGFTVVKKPWNAFWGQRYAVVEDPDGYKVDLYAQLGKM</sequence>
<dbReference type="AlphaFoldDB" id="A0A0G0H3F5"/>
<comment type="caution">
    <text evidence="2">The sequence shown here is derived from an EMBL/GenBank/DDBJ whole genome shotgun (WGS) entry which is preliminary data.</text>
</comment>
<dbReference type="EMBL" id="LBTJ01000059">
    <property type="protein sequence ID" value="KKQ36677.1"/>
    <property type="molecule type" value="Genomic_DNA"/>
</dbReference>